<comment type="caution">
    <text evidence="1">The sequence shown here is derived from an EMBL/GenBank/DDBJ whole genome shotgun (WGS) entry which is preliminary data.</text>
</comment>
<dbReference type="Proteomes" id="UP000606786">
    <property type="component" value="Unassembled WGS sequence"/>
</dbReference>
<name>A0A811V1R7_CERCA</name>
<evidence type="ECO:0000313" key="2">
    <source>
        <dbReference type="Proteomes" id="UP000606786"/>
    </source>
</evidence>
<keyword evidence="2" id="KW-1185">Reference proteome</keyword>
<reference evidence="1" key="1">
    <citation type="submission" date="2020-11" db="EMBL/GenBank/DDBJ databases">
        <authorList>
            <person name="Whitehead M."/>
        </authorList>
    </citation>
    <scope>NUCLEOTIDE SEQUENCE</scope>
    <source>
        <strain evidence="1">EGII</strain>
    </source>
</reference>
<dbReference type="EMBL" id="CAJHJT010000034">
    <property type="protein sequence ID" value="CAD7004811.1"/>
    <property type="molecule type" value="Genomic_DNA"/>
</dbReference>
<proteinExistence type="predicted"/>
<dbReference type="AlphaFoldDB" id="A0A811V1R7"/>
<gene>
    <name evidence="1" type="ORF">CCAP1982_LOCUS13200</name>
</gene>
<feature type="non-terminal residue" evidence="1">
    <location>
        <position position="1"/>
    </location>
</feature>
<organism evidence="1 2">
    <name type="scientific">Ceratitis capitata</name>
    <name type="common">Mediterranean fruit fly</name>
    <name type="synonym">Tephritis capitata</name>
    <dbReference type="NCBI Taxonomy" id="7213"/>
    <lineage>
        <taxon>Eukaryota</taxon>
        <taxon>Metazoa</taxon>
        <taxon>Ecdysozoa</taxon>
        <taxon>Arthropoda</taxon>
        <taxon>Hexapoda</taxon>
        <taxon>Insecta</taxon>
        <taxon>Pterygota</taxon>
        <taxon>Neoptera</taxon>
        <taxon>Endopterygota</taxon>
        <taxon>Diptera</taxon>
        <taxon>Brachycera</taxon>
        <taxon>Muscomorpha</taxon>
        <taxon>Tephritoidea</taxon>
        <taxon>Tephritidae</taxon>
        <taxon>Ceratitis</taxon>
        <taxon>Ceratitis</taxon>
    </lineage>
</organism>
<protein>
    <submittedName>
        <fullName evidence="1">(Mediterranean fruit fly) hypothetical protein</fullName>
    </submittedName>
</protein>
<evidence type="ECO:0000313" key="1">
    <source>
        <dbReference type="EMBL" id="CAD7004811.1"/>
    </source>
</evidence>
<sequence length="70" mass="7903">TEKQYAEMPEYEDLEKLVSSGVMLKYRSCSACEQLGADFDLQSTETWQYLPGGGKHLKNVLSSNGRQWIG</sequence>
<accession>A0A811V1R7</accession>